<keyword evidence="13" id="KW-1185">Reference proteome</keyword>
<evidence type="ECO:0000256" key="5">
    <source>
        <dbReference type="ARBA" id="ARBA00022840"/>
    </source>
</evidence>
<evidence type="ECO:0000256" key="7">
    <source>
        <dbReference type="RuleBase" id="RU003800"/>
    </source>
</evidence>
<feature type="binding site" evidence="6">
    <location>
        <position position="43"/>
    </location>
    <ligand>
        <name>ATP</name>
        <dbReference type="ChEBI" id="CHEBI:30616"/>
    </ligand>
</feature>
<dbReference type="Gene3D" id="1.20.58.310">
    <property type="entry name" value="Polyphosphate kinase N-terminal domain"/>
    <property type="match status" value="1"/>
</dbReference>
<evidence type="ECO:0000256" key="3">
    <source>
        <dbReference type="ARBA" id="ARBA00022741"/>
    </source>
</evidence>
<gene>
    <name evidence="12" type="primary">ppk1</name>
    <name evidence="6" type="synonym">ppk</name>
    <name evidence="12" type="ORF">IR213_12705</name>
</gene>
<dbReference type="InterPro" id="IPR025200">
    <property type="entry name" value="PPK_C_dom2"/>
</dbReference>
<evidence type="ECO:0000313" key="12">
    <source>
        <dbReference type="EMBL" id="MBF2709444.1"/>
    </source>
</evidence>
<accession>A0A930Y1G1</accession>
<comment type="cofactor">
    <cofactor evidence="6">
        <name>Mg(2+)</name>
        <dbReference type="ChEBI" id="CHEBI:18420"/>
    </cofactor>
</comment>
<dbReference type="InterPro" id="IPR024953">
    <property type="entry name" value="PP_kinase_middle"/>
</dbReference>
<evidence type="ECO:0000259" key="8">
    <source>
        <dbReference type="Pfam" id="PF02503"/>
    </source>
</evidence>
<dbReference type="Gene3D" id="3.30.1840.10">
    <property type="entry name" value="Polyphosphate kinase middle domain"/>
    <property type="match status" value="1"/>
</dbReference>
<evidence type="ECO:0000259" key="10">
    <source>
        <dbReference type="Pfam" id="PF13090"/>
    </source>
</evidence>
<feature type="domain" description="Polyphosphate kinase C-terminal" evidence="11">
    <location>
        <begin position="315"/>
        <end position="481"/>
    </location>
</feature>
<feature type="binding site" evidence="6">
    <location>
        <position position="389"/>
    </location>
    <ligand>
        <name>Mg(2+)</name>
        <dbReference type="ChEBI" id="CHEBI:18420"/>
    </ligand>
</feature>
<feature type="binding site" evidence="6">
    <location>
        <position position="453"/>
    </location>
    <ligand>
        <name>ATP</name>
        <dbReference type="ChEBI" id="CHEBI:30616"/>
    </ligand>
</feature>
<dbReference type="HAMAP" id="MF_00347">
    <property type="entry name" value="Polyphosphate_kinase"/>
    <property type="match status" value="1"/>
</dbReference>
<dbReference type="GO" id="GO:0006799">
    <property type="term" value="P:polyphosphate biosynthetic process"/>
    <property type="evidence" value="ECO:0007669"/>
    <property type="project" value="UniProtKB-UniRule"/>
</dbReference>
<feature type="domain" description="Polyphosphate kinase C-terminal" evidence="10">
    <location>
        <begin position="488"/>
        <end position="658"/>
    </location>
</feature>
<sequence>MKLNLIPSELTWLYFNQCIVDEAADVTNPLYERIKFMAIFSSNLDEFFRVKVNHLANDKSILKSDFFNTILKEINQQQEQFGGIWRNDIIPELRQNNIIVYEGQKIETFHHKEIERYFKSNILSFVQVVFIQKGIGKIYFLNNRSLYFLVKLKNKEGEFNYAYINIPSDKLNRYKQLQKKGDNNYIISLDEIIKSCLYLIFMQDEIVSCFAIKMNRDEDYEIEDENTGNLIHKIKDKIKERKTGLPTRFLYDYLMPKEEIDFCKETFQLKKSEMVAGGKMHNLFDLFKFPNPVKPNLQSPNFPALEHKAFENLNSIFEVIDTKNQLLHFPYHSYHYVLQFFNQAAIDNRVTEIKVTLYRISTQSLIANALISAAKNGKKVTVFVEVKARFDEDNNLHWANEMKKAGIKIIYSMPNLKVHAKIALVTMQTAKKTTQQYAYLATGNFNENTAAIYADHGFFTSEKKYTDDISKVFRFLKSKEKSVEMDTLLVAGFNMKQQILNLIDTEIQNHKAGKSSGVLLKVNGIDEKDIINKLYEASQVGVKITLLVRGICSLLPEIKGISENIKAYRIVDMFLEHARIYKFNNAGEEKMYLSSADMMGRNLNSRIEVGFPIEDEDLKTEINQIIQFQLEDNTKKRIINSNGKCAIIQNVKNTKRAQVDIYNWLKNK</sequence>
<dbReference type="InterPro" id="IPR025198">
    <property type="entry name" value="PPK_N_dom"/>
</dbReference>
<name>A0A930Y1G1_9FLAO</name>
<evidence type="ECO:0000259" key="9">
    <source>
        <dbReference type="Pfam" id="PF13089"/>
    </source>
</evidence>
<dbReference type="Gene3D" id="3.30.870.10">
    <property type="entry name" value="Endonuclease Chain A"/>
    <property type="match status" value="2"/>
</dbReference>
<comment type="function">
    <text evidence="6 7">Catalyzes the reversible transfer of the terminal phosphate of ATP to form a long-chain polyphosphate (polyP).</text>
</comment>
<dbReference type="GO" id="GO:0008976">
    <property type="term" value="F:polyphosphate kinase activity"/>
    <property type="evidence" value="ECO:0007669"/>
    <property type="project" value="UniProtKB-UniRule"/>
</dbReference>
<dbReference type="AlphaFoldDB" id="A0A930Y1G1"/>
<dbReference type="InterPro" id="IPR041108">
    <property type="entry name" value="PP_kinase_C_1"/>
</dbReference>
<dbReference type="NCBIfam" id="NF003917">
    <property type="entry name" value="PRK05443.1-1"/>
    <property type="match status" value="1"/>
</dbReference>
<protein>
    <recommendedName>
        <fullName evidence="6 7">Polyphosphate kinase</fullName>
        <ecNumber evidence="6 7">2.7.4.1</ecNumber>
    </recommendedName>
    <alternativeName>
        <fullName evidence="6">ATP-polyphosphate phosphotransferase</fullName>
    </alternativeName>
    <alternativeName>
        <fullName evidence="6">Polyphosphoric acid kinase</fullName>
    </alternativeName>
</protein>
<reference evidence="12" key="1">
    <citation type="submission" date="2020-11" db="EMBL/GenBank/DDBJ databases">
        <title>Genome of Flavobacterium soyangense.</title>
        <authorList>
            <person name="Liu Q."/>
            <person name="Xin Y.-H."/>
        </authorList>
    </citation>
    <scope>NUCLEOTIDE SEQUENCE</scope>
    <source>
        <strain evidence="12">CGMCC 1.13493</strain>
    </source>
</reference>
<dbReference type="NCBIfam" id="TIGR03705">
    <property type="entry name" value="poly_P_kin"/>
    <property type="match status" value="1"/>
</dbReference>
<keyword evidence="6" id="KW-0479">Metal-binding</keyword>
<dbReference type="InterPro" id="IPR036830">
    <property type="entry name" value="PP_kinase_middle_dom_sf"/>
</dbReference>
<dbReference type="CDD" id="cd09164">
    <property type="entry name" value="PLDc_EcPPK1_C1_like"/>
    <property type="match status" value="1"/>
</dbReference>
<comment type="caution">
    <text evidence="12">The sequence shown here is derived from an EMBL/GenBank/DDBJ whole genome shotgun (WGS) entry which is preliminary data.</text>
</comment>
<evidence type="ECO:0000256" key="2">
    <source>
        <dbReference type="ARBA" id="ARBA00022679"/>
    </source>
</evidence>
<dbReference type="Proteomes" id="UP000646211">
    <property type="component" value="Unassembled WGS sequence"/>
</dbReference>
<evidence type="ECO:0000256" key="6">
    <source>
        <dbReference type="HAMAP-Rule" id="MF_00347"/>
    </source>
</evidence>
<dbReference type="Pfam" id="PF02503">
    <property type="entry name" value="PP_kinase"/>
    <property type="match status" value="1"/>
</dbReference>
<dbReference type="PIRSF" id="PIRSF015589">
    <property type="entry name" value="PP_kinase"/>
    <property type="match status" value="1"/>
</dbReference>
<dbReference type="EC" id="2.7.4.1" evidence="6 7"/>
<dbReference type="InterPro" id="IPR036832">
    <property type="entry name" value="PPK_N_dom_sf"/>
</dbReference>
<feature type="binding site" evidence="6">
    <location>
        <position position="549"/>
    </location>
    <ligand>
        <name>ATP</name>
        <dbReference type="ChEBI" id="CHEBI:30616"/>
    </ligand>
</feature>
<keyword evidence="4 6" id="KW-0418">Kinase</keyword>
<dbReference type="Pfam" id="PF13089">
    <property type="entry name" value="PP_kinase_N"/>
    <property type="match status" value="1"/>
</dbReference>
<keyword evidence="2 6" id="KW-0808">Transferase</keyword>
<keyword evidence="1 6" id="KW-0597">Phosphoprotein</keyword>
<feature type="domain" description="Polyphosphate kinase middle" evidence="8">
    <location>
        <begin position="111"/>
        <end position="289"/>
    </location>
</feature>
<feature type="binding site" evidence="6">
    <location>
        <position position="359"/>
    </location>
    <ligand>
        <name>Mg(2+)</name>
        <dbReference type="ChEBI" id="CHEBI:18420"/>
    </ligand>
</feature>
<evidence type="ECO:0000256" key="1">
    <source>
        <dbReference type="ARBA" id="ARBA00022553"/>
    </source>
</evidence>
<proteinExistence type="inferred from homology"/>
<comment type="catalytic activity">
    <reaction evidence="6 7">
        <text>[phosphate](n) + ATP = [phosphate](n+1) + ADP</text>
        <dbReference type="Rhea" id="RHEA:19573"/>
        <dbReference type="Rhea" id="RHEA-COMP:9859"/>
        <dbReference type="Rhea" id="RHEA-COMP:14280"/>
        <dbReference type="ChEBI" id="CHEBI:16838"/>
        <dbReference type="ChEBI" id="CHEBI:30616"/>
        <dbReference type="ChEBI" id="CHEBI:456216"/>
        <dbReference type="EC" id="2.7.4.1"/>
    </reaction>
</comment>
<dbReference type="GO" id="GO:0046872">
    <property type="term" value="F:metal ion binding"/>
    <property type="evidence" value="ECO:0007669"/>
    <property type="project" value="UniProtKB-KW"/>
</dbReference>
<keyword evidence="6" id="KW-0460">Magnesium</keyword>
<feature type="binding site" evidence="6">
    <location>
        <position position="577"/>
    </location>
    <ligand>
        <name>ATP</name>
        <dbReference type="ChEBI" id="CHEBI:30616"/>
    </ligand>
</feature>
<dbReference type="PANTHER" id="PTHR30218">
    <property type="entry name" value="POLYPHOSPHATE KINASE"/>
    <property type="match status" value="1"/>
</dbReference>
<dbReference type="SUPFAM" id="SSF56024">
    <property type="entry name" value="Phospholipase D/nuclease"/>
    <property type="match status" value="2"/>
</dbReference>
<evidence type="ECO:0000256" key="4">
    <source>
        <dbReference type="ARBA" id="ARBA00022777"/>
    </source>
</evidence>
<keyword evidence="3 6" id="KW-0547">Nucleotide-binding</keyword>
<dbReference type="PANTHER" id="PTHR30218:SF0">
    <property type="entry name" value="POLYPHOSPHATE KINASE"/>
    <property type="match status" value="1"/>
</dbReference>
<comment type="similarity">
    <text evidence="6 7">Belongs to the polyphosphate kinase 1 (PPK1) family.</text>
</comment>
<dbReference type="GO" id="GO:0005524">
    <property type="term" value="F:ATP binding"/>
    <property type="evidence" value="ECO:0007669"/>
    <property type="project" value="UniProtKB-KW"/>
</dbReference>
<dbReference type="GO" id="GO:0009358">
    <property type="term" value="C:polyphosphate kinase complex"/>
    <property type="evidence" value="ECO:0007669"/>
    <property type="project" value="InterPro"/>
</dbReference>
<feature type="domain" description="Polyphosphate kinase N-terminal" evidence="9">
    <location>
        <begin position="8"/>
        <end position="100"/>
    </location>
</feature>
<dbReference type="Pfam" id="PF17941">
    <property type="entry name" value="PP_kinase_C_1"/>
    <property type="match status" value="1"/>
</dbReference>
<feature type="active site" description="Phosphohistidine intermediate" evidence="6">
    <location>
        <position position="419"/>
    </location>
</feature>
<evidence type="ECO:0000259" key="11">
    <source>
        <dbReference type="Pfam" id="PF17941"/>
    </source>
</evidence>
<dbReference type="EMBL" id="JADHEC010000031">
    <property type="protein sequence ID" value="MBF2709444.1"/>
    <property type="molecule type" value="Genomic_DNA"/>
</dbReference>
<evidence type="ECO:0000313" key="13">
    <source>
        <dbReference type="Proteomes" id="UP000646211"/>
    </source>
</evidence>
<organism evidence="12 13">
    <name type="scientific">Flavobacterium soyangense</name>
    <dbReference type="NCBI Taxonomy" id="2023265"/>
    <lineage>
        <taxon>Bacteria</taxon>
        <taxon>Pseudomonadati</taxon>
        <taxon>Bacteroidota</taxon>
        <taxon>Flavobacteriia</taxon>
        <taxon>Flavobacteriales</taxon>
        <taxon>Flavobacteriaceae</taxon>
        <taxon>Flavobacterium</taxon>
    </lineage>
</organism>
<dbReference type="Pfam" id="PF13090">
    <property type="entry name" value="PP_kinase_C"/>
    <property type="match status" value="1"/>
</dbReference>
<dbReference type="SUPFAM" id="SSF143724">
    <property type="entry name" value="PHP14-like"/>
    <property type="match status" value="1"/>
</dbReference>
<dbReference type="InterPro" id="IPR003414">
    <property type="entry name" value="PP_kinase"/>
</dbReference>
<keyword evidence="5 6" id="KW-0067">ATP-binding</keyword>
<dbReference type="SUPFAM" id="SSF140356">
    <property type="entry name" value="PPK N-terminal domain-like"/>
    <property type="match status" value="1"/>
</dbReference>
<comment type="PTM">
    <text evidence="6 7">An intermediate of this reaction is the autophosphorylated ppk in which a phosphate is covalently linked to a histidine residue through a N-P bond.</text>
</comment>
<dbReference type="RefSeq" id="WP_194312684.1">
    <property type="nucleotide sequence ID" value="NZ_JADHEC010000031.1"/>
</dbReference>